<dbReference type="InterPro" id="IPR036388">
    <property type="entry name" value="WH-like_DNA-bd_sf"/>
</dbReference>
<keyword evidence="3" id="KW-0238">DNA-binding</keyword>
<dbReference type="GO" id="GO:0006355">
    <property type="term" value="P:regulation of DNA-templated transcription"/>
    <property type="evidence" value="ECO:0007669"/>
    <property type="project" value="InterPro"/>
</dbReference>
<sequence length="211" mass="23735">MHQKGKLFVVDDDIILLKVMEELLKEYYEVSLAKSGPQAVRFLEKGGSPDLILLDIDMPDMDGFATLLKLRALNAGREVPVVYLTGLTDAGSEAYGLQLGAVDYIRKPVVKEVLLARIALHLDNAEKRRQLELFKEQHLGSGGLQADKMLAMKQLLTKTEFTVAALVAQGYTNDEISRLLNYSPSYIKKVVSRLFDRLDISKRSEVKRFFC</sequence>
<feature type="domain" description="Response regulatory" evidence="5">
    <location>
        <begin position="6"/>
        <end position="122"/>
    </location>
</feature>
<dbReference type="InterPro" id="IPR001789">
    <property type="entry name" value="Sig_transdc_resp-reg_receiver"/>
</dbReference>
<dbReference type="SMART" id="SM00448">
    <property type="entry name" value="REC"/>
    <property type="match status" value="1"/>
</dbReference>
<accession>A0A212LWJ3</accession>
<evidence type="ECO:0000256" key="4">
    <source>
        <dbReference type="PROSITE-ProRule" id="PRU00169"/>
    </source>
</evidence>
<dbReference type="EMBL" id="FMJE01000004">
    <property type="protein sequence ID" value="SCM81984.1"/>
    <property type="molecule type" value="Genomic_DNA"/>
</dbReference>
<evidence type="ECO:0000313" key="6">
    <source>
        <dbReference type="EMBL" id="SCM81984.1"/>
    </source>
</evidence>
<dbReference type="InterPro" id="IPR050595">
    <property type="entry name" value="Bact_response_regulator"/>
</dbReference>
<dbReference type="SMART" id="SM00421">
    <property type="entry name" value="HTH_LUXR"/>
    <property type="match status" value="1"/>
</dbReference>
<organism evidence="6">
    <name type="scientific">uncultured Sporomusa sp</name>
    <dbReference type="NCBI Taxonomy" id="307249"/>
    <lineage>
        <taxon>Bacteria</taxon>
        <taxon>Bacillati</taxon>
        <taxon>Bacillota</taxon>
        <taxon>Negativicutes</taxon>
        <taxon>Selenomonadales</taxon>
        <taxon>Sporomusaceae</taxon>
        <taxon>Sporomusa</taxon>
        <taxon>environmental samples</taxon>
    </lineage>
</organism>
<protein>
    <submittedName>
        <fullName evidence="6">Response regulator receiver domain protein</fullName>
    </submittedName>
</protein>
<evidence type="ECO:0000259" key="5">
    <source>
        <dbReference type="PROSITE" id="PS50110"/>
    </source>
</evidence>
<name>A0A212LWJ3_9FIRM</name>
<dbReference type="SUPFAM" id="SSF46894">
    <property type="entry name" value="C-terminal effector domain of the bipartite response regulators"/>
    <property type="match status" value="1"/>
</dbReference>
<dbReference type="InterPro" id="IPR011006">
    <property type="entry name" value="CheY-like_superfamily"/>
</dbReference>
<gene>
    <name evidence="6" type="ORF">KL86SPO_40469</name>
</gene>
<dbReference type="PANTHER" id="PTHR44591:SF14">
    <property type="entry name" value="PROTEIN PILG"/>
    <property type="match status" value="1"/>
</dbReference>
<dbReference type="GO" id="GO:0000160">
    <property type="term" value="P:phosphorelay signal transduction system"/>
    <property type="evidence" value="ECO:0007669"/>
    <property type="project" value="UniProtKB-KW"/>
</dbReference>
<dbReference type="PROSITE" id="PS50110">
    <property type="entry name" value="RESPONSE_REGULATORY"/>
    <property type="match status" value="1"/>
</dbReference>
<dbReference type="Pfam" id="PF00072">
    <property type="entry name" value="Response_reg"/>
    <property type="match status" value="1"/>
</dbReference>
<dbReference type="RefSeq" id="WP_075752506.1">
    <property type="nucleotide sequence ID" value="NZ_LT608335.1"/>
</dbReference>
<dbReference type="AlphaFoldDB" id="A0A212LWJ3"/>
<dbReference type="Gene3D" id="3.40.50.2300">
    <property type="match status" value="1"/>
</dbReference>
<dbReference type="InterPro" id="IPR016032">
    <property type="entry name" value="Sig_transdc_resp-reg_C-effctor"/>
</dbReference>
<dbReference type="Pfam" id="PF00196">
    <property type="entry name" value="GerE"/>
    <property type="match status" value="1"/>
</dbReference>
<dbReference type="Gene3D" id="1.10.10.10">
    <property type="entry name" value="Winged helix-like DNA-binding domain superfamily/Winged helix DNA-binding domain"/>
    <property type="match status" value="1"/>
</dbReference>
<keyword evidence="1 4" id="KW-0597">Phosphoprotein</keyword>
<proteinExistence type="predicted"/>
<dbReference type="GO" id="GO:0003677">
    <property type="term" value="F:DNA binding"/>
    <property type="evidence" value="ECO:0007669"/>
    <property type="project" value="UniProtKB-KW"/>
</dbReference>
<evidence type="ECO:0000256" key="1">
    <source>
        <dbReference type="ARBA" id="ARBA00022553"/>
    </source>
</evidence>
<dbReference type="SUPFAM" id="SSF52172">
    <property type="entry name" value="CheY-like"/>
    <property type="match status" value="1"/>
</dbReference>
<feature type="modified residue" description="4-aspartylphosphate" evidence="4">
    <location>
        <position position="55"/>
    </location>
</feature>
<reference evidence="6" key="1">
    <citation type="submission" date="2016-08" db="EMBL/GenBank/DDBJ databases">
        <authorList>
            <person name="Seilhamer J.J."/>
        </authorList>
    </citation>
    <scope>NUCLEOTIDE SEQUENCE</scope>
    <source>
        <strain evidence="6">86</strain>
    </source>
</reference>
<dbReference type="PANTHER" id="PTHR44591">
    <property type="entry name" value="STRESS RESPONSE REGULATOR PROTEIN 1"/>
    <property type="match status" value="1"/>
</dbReference>
<dbReference type="InterPro" id="IPR000792">
    <property type="entry name" value="Tscrpt_reg_LuxR_C"/>
</dbReference>
<evidence type="ECO:0000256" key="3">
    <source>
        <dbReference type="ARBA" id="ARBA00023125"/>
    </source>
</evidence>
<evidence type="ECO:0000256" key="2">
    <source>
        <dbReference type="ARBA" id="ARBA00023012"/>
    </source>
</evidence>
<keyword evidence="2" id="KW-0902">Two-component regulatory system</keyword>